<evidence type="ECO:0000313" key="2">
    <source>
        <dbReference type="Proteomes" id="UP001374535"/>
    </source>
</evidence>
<gene>
    <name evidence="1" type="ORF">V8G54_021815</name>
</gene>
<sequence length="122" mass="14137">MHPNYLLPDKVQWSTSKTERDELVNEHEDYSSITKTIFGEEGEGIGMIEKFITKSPVNGSSRRNRECENVQSGQQVYVLKLLWLPHGMHNLPATFVTLHHFTLKDQRIIIIIRTLEFLKTGE</sequence>
<accession>A0AAQ3RUM9</accession>
<keyword evidence="2" id="KW-1185">Reference proteome</keyword>
<protein>
    <submittedName>
        <fullName evidence="1">Uncharacterized protein</fullName>
    </submittedName>
</protein>
<name>A0AAQ3RUM9_VIGMU</name>
<organism evidence="1 2">
    <name type="scientific">Vigna mungo</name>
    <name type="common">Black gram</name>
    <name type="synonym">Phaseolus mungo</name>
    <dbReference type="NCBI Taxonomy" id="3915"/>
    <lineage>
        <taxon>Eukaryota</taxon>
        <taxon>Viridiplantae</taxon>
        <taxon>Streptophyta</taxon>
        <taxon>Embryophyta</taxon>
        <taxon>Tracheophyta</taxon>
        <taxon>Spermatophyta</taxon>
        <taxon>Magnoliopsida</taxon>
        <taxon>eudicotyledons</taxon>
        <taxon>Gunneridae</taxon>
        <taxon>Pentapetalae</taxon>
        <taxon>rosids</taxon>
        <taxon>fabids</taxon>
        <taxon>Fabales</taxon>
        <taxon>Fabaceae</taxon>
        <taxon>Papilionoideae</taxon>
        <taxon>50 kb inversion clade</taxon>
        <taxon>NPAAA clade</taxon>
        <taxon>indigoferoid/millettioid clade</taxon>
        <taxon>Phaseoleae</taxon>
        <taxon>Vigna</taxon>
    </lineage>
</organism>
<proteinExistence type="predicted"/>
<dbReference type="AlphaFoldDB" id="A0AAQ3RUM9"/>
<reference evidence="1 2" key="1">
    <citation type="journal article" date="2023" name="Life. Sci Alliance">
        <title>Evolutionary insights into 3D genome organization and epigenetic landscape of Vigna mungo.</title>
        <authorList>
            <person name="Junaid A."/>
            <person name="Singh B."/>
            <person name="Bhatia S."/>
        </authorList>
    </citation>
    <scope>NUCLEOTIDE SEQUENCE [LARGE SCALE GENOMIC DNA]</scope>
    <source>
        <strain evidence="1">Urdbean</strain>
    </source>
</reference>
<dbReference type="EMBL" id="CP144695">
    <property type="protein sequence ID" value="WVZ08469.1"/>
    <property type="molecule type" value="Genomic_DNA"/>
</dbReference>
<evidence type="ECO:0000313" key="1">
    <source>
        <dbReference type="EMBL" id="WVZ08469.1"/>
    </source>
</evidence>
<dbReference type="Proteomes" id="UP001374535">
    <property type="component" value="Chromosome 6"/>
</dbReference>